<gene>
    <name evidence="1" type="ORF">JCM19235_4696</name>
</gene>
<keyword evidence="2" id="KW-1185">Reference proteome</keyword>
<reference evidence="1 2" key="2">
    <citation type="submission" date="2014-09" db="EMBL/GenBank/DDBJ databases">
        <authorList>
            <consortium name="NBRP consortium"/>
            <person name="Sawabe T."/>
            <person name="Meirelles P."/>
            <person name="Nakanishi M."/>
            <person name="Sayaka M."/>
            <person name="Hattori M."/>
            <person name="Ohkuma M."/>
        </authorList>
    </citation>
    <scope>NUCLEOTIDE SEQUENCE [LARGE SCALE GENOMIC DNA]</scope>
    <source>
        <strain evidence="2">JCM19235</strain>
    </source>
</reference>
<evidence type="ECO:0000313" key="1">
    <source>
        <dbReference type="EMBL" id="GAL22738.1"/>
    </source>
</evidence>
<name>A0A090S7F1_9VIBR</name>
<dbReference type="GO" id="GO:0005524">
    <property type="term" value="F:ATP binding"/>
    <property type="evidence" value="ECO:0007669"/>
    <property type="project" value="UniProtKB-KW"/>
</dbReference>
<protein>
    <submittedName>
        <fullName evidence="1">ABC transporter ATP-binding/permease protein</fullName>
    </submittedName>
</protein>
<evidence type="ECO:0000313" key="2">
    <source>
        <dbReference type="Proteomes" id="UP000029228"/>
    </source>
</evidence>
<accession>A0A090S7F1</accession>
<dbReference type="Proteomes" id="UP000029228">
    <property type="component" value="Unassembled WGS sequence"/>
</dbReference>
<sequence length="130" mass="14578">MNSFETASLKSLRLLDVNSNIDVFANQWVEENGLADLQDYLSMLDRLNVPYRIVGSDAALAQYEFKVSVHVSETGLAAYPRKEAMEAASAECEYIVLLEDSPPDKPDPNWLGSRLDAFRGIIQKLRSPAW</sequence>
<dbReference type="EMBL" id="BBMR01000015">
    <property type="protein sequence ID" value="GAL22738.1"/>
    <property type="molecule type" value="Genomic_DNA"/>
</dbReference>
<dbReference type="AlphaFoldDB" id="A0A090S7F1"/>
<organism evidence="1 2">
    <name type="scientific">Vibrio maritimus</name>
    <dbReference type="NCBI Taxonomy" id="990268"/>
    <lineage>
        <taxon>Bacteria</taxon>
        <taxon>Pseudomonadati</taxon>
        <taxon>Pseudomonadota</taxon>
        <taxon>Gammaproteobacteria</taxon>
        <taxon>Vibrionales</taxon>
        <taxon>Vibrionaceae</taxon>
        <taxon>Vibrio</taxon>
    </lineage>
</organism>
<keyword evidence="1" id="KW-0547">Nucleotide-binding</keyword>
<keyword evidence="1" id="KW-0067">ATP-binding</keyword>
<reference evidence="1 2" key="1">
    <citation type="submission" date="2014-09" db="EMBL/GenBank/DDBJ databases">
        <title>Vibrio maritimus JCM 19235. (C45) whole genome shotgun sequence.</title>
        <authorList>
            <person name="Sawabe T."/>
            <person name="Meirelles P."/>
            <person name="Nakanishi M."/>
            <person name="Sayaka M."/>
            <person name="Hattori M."/>
            <person name="Ohkuma M."/>
        </authorList>
    </citation>
    <scope>NUCLEOTIDE SEQUENCE [LARGE SCALE GENOMIC DNA]</scope>
    <source>
        <strain evidence="2">JCM19235</strain>
    </source>
</reference>
<comment type="caution">
    <text evidence="1">The sequence shown here is derived from an EMBL/GenBank/DDBJ whole genome shotgun (WGS) entry which is preliminary data.</text>
</comment>
<dbReference type="STRING" id="990268.JCM19235_4696"/>
<proteinExistence type="predicted"/>